<gene>
    <name evidence="2" type="ORF">KVV02_000738</name>
</gene>
<proteinExistence type="predicted"/>
<dbReference type="Proteomes" id="UP000717515">
    <property type="component" value="Unassembled WGS sequence"/>
</dbReference>
<sequence length="75" mass="8297">MCSSIEIAAYDGLVVVGLILFVVWILALTGVIYIKTYGLEHVFIALAVVFIIAWCCTRCCCHRSRRHRTAAPVAV</sequence>
<evidence type="ECO:0000313" key="2">
    <source>
        <dbReference type="EMBL" id="KAG9326027.1"/>
    </source>
</evidence>
<protein>
    <submittedName>
        <fullName evidence="2">Uncharacterized protein</fullName>
    </submittedName>
</protein>
<dbReference type="AlphaFoldDB" id="A0A9P8A7Z7"/>
<dbReference type="EMBL" id="JAIFTL010000027">
    <property type="protein sequence ID" value="KAG9326027.1"/>
    <property type="molecule type" value="Genomic_DNA"/>
</dbReference>
<reference evidence="2" key="1">
    <citation type="submission" date="2021-07" db="EMBL/GenBank/DDBJ databases">
        <title>Draft genome of Mortierella alpina, strain LL118, isolated from an aspen leaf litter sample.</title>
        <authorList>
            <person name="Yang S."/>
            <person name="Vinatzer B.A."/>
        </authorList>
    </citation>
    <scope>NUCLEOTIDE SEQUENCE</scope>
    <source>
        <strain evidence="2">LL118</strain>
    </source>
</reference>
<feature type="transmembrane region" description="Helical" evidence="1">
    <location>
        <begin position="41"/>
        <end position="61"/>
    </location>
</feature>
<feature type="transmembrane region" description="Helical" evidence="1">
    <location>
        <begin position="12"/>
        <end position="35"/>
    </location>
</feature>
<organism evidence="2 3">
    <name type="scientific">Mortierella alpina</name>
    <name type="common">Oleaginous fungus</name>
    <name type="synonym">Mortierella renispora</name>
    <dbReference type="NCBI Taxonomy" id="64518"/>
    <lineage>
        <taxon>Eukaryota</taxon>
        <taxon>Fungi</taxon>
        <taxon>Fungi incertae sedis</taxon>
        <taxon>Mucoromycota</taxon>
        <taxon>Mortierellomycotina</taxon>
        <taxon>Mortierellomycetes</taxon>
        <taxon>Mortierellales</taxon>
        <taxon>Mortierellaceae</taxon>
        <taxon>Mortierella</taxon>
    </lineage>
</organism>
<keyword evidence="1" id="KW-1133">Transmembrane helix</keyword>
<evidence type="ECO:0000313" key="3">
    <source>
        <dbReference type="Proteomes" id="UP000717515"/>
    </source>
</evidence>
<keyword evidence="1" id="KW-0812">Transmembrane</keyword>
<name>A0A9P8A7Z7_MORAP</name>
<accession>A0A9P8A7Z7</accession>
<evidence type="ECO:0000256" key="1">
    <source>
        <dbReference type="SAM" id="Phobius"/>
    </source>
</evidence>
<keyword evidence="1" id="KW-0472">Membrane</keyword>
<comment type="caution">
    <text evidence="2">The sequence shown here is derived from an EMBL/GenBank/DDBJ whole genome shotgun (WGS) entry which is preliminary data.</text>
</comment>